<evidence type="ECO:0000256" key="6">
    <source>
        <dbReference type="SAM" id="SignalP"/>
    </source>
</evidence>
<evidence type="ECO:0000256" key="2">
    <source>
        <dbReference type="ARBA" id="ARBA00022748"/>
    </source>
</evidence>
<sequence>MRAHSRRRILYATGFLTATGLFTACGSTDTGDRYDSEDAGYVSGNGVTTEIAPADRAEPTVFTGTSYEGERFDSSDHWGSVLVVNVWYASCPPCRVEAPDLQAIHEEYADQGVSFIGINVRDSAGPAGAFEETYGITYPSLPDSDAEIMYQLRGQVAPNAVPTTLVLDHDGRVAGRISGAIDPSILRSMLDAVLAEGAA</sequence>
<evidence type="ECO:0000256" key="3">
    <source>
        <dbReference type="ARBA" id="ARBA00022968"/>
    </source>
</evidence>
<dbReference type="PANTHER" id="PTHR42852:SF6">
    <property type="entry name" value="THIOL:DISULFIDE INTERCHANGE PROTEIN DSBE"/>
    <property type="match status" value="1"/>
</dbReference>
<feature type="domain" description="Thioredoxin" evidence="7">
    <location>
        <begin position="46"/>
        <end position="195"/>
    </location>
</feature>
<evidence type="ECO:0000256" key="4">
    <source>
        <dbReference type="ARBA" id="ARBA00023157"/>
    </source>
</evidence>
<dbReference type="Gene3D" id="3.40.30.10">
    <property type="entry name" value="Glutaredoxin"/>
    <property type="match status" value="1"/>
</dbReference>
<evidence type="ECO:0000259" key="7">
    <source>
        <dbReference type="PROSITE" id="PS51352"/>
    </source>
</evidence>
<evidence type="ECO:0000256" key="5">
    <source>
        <dbReference type="ARBA" id="ARBA00023284"/>
    </source>
</evidence>
<comment type="subcellular location">
    <subcellularLocation>
        <location evidence="1">Cell envelope</location>
    </subcellularLocation>
</comment>
<dbReference type="RefSeq" id="WP_017822345.1">
    <property type="nucleotide sequence ID" value="NZ_AORC01000003.1"/>
</dbReference>
<dbReference type="PROSITE" id="PS51352">
    <property type="entry name" value="THIOREDOXIN_2"/>
    <property type="match status" value="1"/>
</dbReference>
<keyword evidence="8" id="KW-0413">Isomerase</keyword>
<dbReference type="InterPro" id="IPR036249">
    <property type="entry name" value="Thioredoxin-like_sf"/>
</dbReference>
<dbReference type="CDD" id="cd02966">
    <property type="entry name" value="TlpA_like_family"/>
    <property type="match status" value="1"/>
</dbReference>
<dbReference type="SUPFAM" id="SSF52833">
    <property type="entry name" value="Thioredoxin-like"/>
    <property type="match status" value="1"/>
</dbReference>
<dbReference type="InterPro" id="IPR000866">
    <property type="entry name" value="AhpC/TSA"/>
</dbReference>
<dbReference type="GO" id="GO:0016209">
    <property type="term" value="F:antioxidant activity"/>
    <property type="evidence" value="ECO:0007669"/>
    <property type="project" value="InterPro"/>
</dbReference>
<keyword evidence="9" id="KW-1185">Reference proteome</keyword>
<evidence type="ECO:0000313" key="9">
    <source>
        <dbReference type="Proteomes" id="UP000019754"/>
    </source>
</evidence>
<dbReference type="InterPro" id="IPR013766">
    <property type="entry name" value="Thioredoxin_domain"/>
</dbReference>
<dbReference type="PANTHER" id="PTHR42852">
    <property type="entry name" value="THIOL:DISULFIDE INTERCHANGE PROTEIN DSBE"/>
    <property type="match status" value="1"/>
</dbReference>
<dbReference type="HOGENOM" id="CLU_042529_11_1_11"/>
<evidence type="ECO:0000256" key="1">
    <source>
        <dbReference type="ARBA" id="ARBA00004196"/>
    </source>
</evidence>
<dbReference type="PROSITE" id="PS51257">
    <property type="entry name" value="PROKAR_LIPOPROTEIN"/>
    <property type="match status" value="1"/>
</dbReference>
<dbReference type="OrthoDB" id="9796554at2"/>
<name>A0A022KX84_9MICO</name>
<dbReference type="AlphaFoldDB" id="A0A022KX84"/>
<organism evidence="8 9">
    <name type="scientific">Brachybacterium muris UCD-AY4</name>
    <dbReference type="NCBI Taxonomy" id="1249481"/>
    <lineage>
        <taxon>Bacteria</taxon>
        <taxon>Bacillati</taxon>
        <taxon>Actinomycetota</taxon>
        <taxon>Actinomycetes</taxon>
        <taxon>Micrococcales</taxon>
        <taxon>Dermabacteraceae</taxon>
        <taxon>Brachybacterium</taxon>
    </lineage>
</organism>
<keyword evidence="3" id="KW-0812">Transmembrane</keyword>
<keyword evidence="4" id="KW-1015">Disulfide bond</keyword>
<keyword evidence="5" id="KW-0676">Redox-active center</keyword>
<reference evidence="8 9" key="1">
    <citation type="journal article" date="2013" name="Genome Announc.">
        <title>Draft genome sequence of an Actinobacterium, Brachybacterium muris strain UCD-AY4.</title>
        <authorList>
            <person name="Lo J.R."/>
            <person name="Lang J.M."/>
            <person name="Darling A.E."/>
            <person name="Eisen J.A."/>
            <person name="Coil D.A."/>
        </authorList>
    </citation>
    <scope>NUCLEOTIDE SEQUENCE [LARGE SCALE GENOMIC DNA]</scope>
    <source>
        <strain evidence="8 9">UCD-AY4</strain>
    </source>
</reference>
<dbReference type="Proteomes" id="UP000019754">
    <property type="component" value="Unassembled WGS sequence"/>
</dbReference>
<dbReference type="EMBL" id="AORC01000003">
    <property type="protein sequence ID" value="EYT50814.1"/>
    <property type="molecule type" value="Genomic_DNA"/>
</dbReference>
<feature type="signal peptide" evidence="6">
    <location>
        <begin position="1"/>
        <end position="23"/>
    </location>
</feature>
<feature type="chain" id="PRO_5039273865" evidence="6">
    <location>
        <begin position="24"/>
        <end position="199"/>
    </location>
</feature>
<keyword evidence="2" id="KW-0201">Cytochrome c-type biogenesis</keyword>
<dbReference type="GO" id="GO:0017004">
    <property type="term" value="P:cytochrome complex assembly"/>
    <property type="evidence" value="ECO:0007669"/>
    <property type="project" value="UniProtKB-KW"/>
</dbReference>
<keyword evidence="6" id="KW-0732">Signal</keyword>
<dbReference type="InterPro" id="IPR050553">
    <property type="entry name" value="Thioredoxin_ResA/DsbE_sf"/>
</dbReference>
<dbReference type="STRING" id="1249481.D641_0103150"/>
<dbReference type="GO" id="GO:0030313">
    <property type="term" value="C:cell envelope"/>
    <property type="evidence" value="ECO:0007669"/>
    <property type="project" value="UniProtKB-SubCell"/>
</dbReference>
<protein>
    <submittedName>
        <fullName evidence="8">Thiol-disulfide isomerase</fullName>
    </submittedName>
</protein>
<dbReference type="Pfam" id="PF00578">
    <property type="entry name" value="AhpC-TSA"/>
    <property type="match status" value="1"/>
</dbReference>
<gene>
    <name evidence="8" type="ORF">D641_0103150</name>
</gene>
<keyword evidence="3" id="KW-0735">Signal-anchor</keyword>
<dbReference type="GO" id="GO:0016491">
    <property type="term" value="F:oxidoreductase activity"/>
    <property type="evidence" value="ECO:0007669"/>
    <property type="project" value="InterPro"/>
</dbReference>
<accession>A0A022KX84</accession>
<evidence type="ECO:0000313" key="8">
    <source>
        <dbReference type="EMBL" id="EYT50814.1"/>
    </source>
</evidence>
<dbReference type="GO" id="GO:0016853">
    <property type="term" value="F:isomerase activity"/>
    <property type="evidence" value="ECO:0007669"/>
    <property type="project" value="UniProtKB-KW"/>
</dbReference>
<comment type="caution">
    <text evidence="8">The sequence shown here is derived from an EMBL/GenBank/DDBJ whole genome shotgun (WGS) entry which is preliminary data.</text>
</comment>
<proteinExistence type="predicted"/>